<accession>A0A4V1NUQ1</accession>
<feature type="transmembrane region" description="Helical" evidence="1">
    <location>
        <begin position="269"/>
        <end position="294"/>
    </location>
</feature>
<protein>
    <recommendedName>
        <fullName evidence="4">Alpha/beta hydrolase</fullName>
    </recommendedName>
</protein>
<dbReference type="AlphaFoldDB" id="A0A4V1NUQ1"/>
<evidence type="ECO:0008006" key="4">
    <source>
        <dbReference type="Google" id="ProtNLM"/>
    </source>
</evidence>
<dbReference type="RefSeq" id="WP_129210069.1">
    <property type="nucleotide sequence ID" value="NZ_BMGU01000001.1"/>
</dbReference>
<dbReference type="EMBL" id="SDMK01000006">
    <property type="protein sequence ID" value="RXS93002.1"/>
    <property type="molecule type" value="Genomic_DNA"/>
</dbReference>
<feature type="transmembrane region" description="Helical" evidence="1">
    <location>
        <begin position="180"/>
        <end position="202"/>
    </location>
</feature>
<proteinExistence type="predicted"/>
<evidence type="ECO:0000256" key="1">
    <source>
        <dbReference type="SAM" id="Phobius"/>
    </source>
</evidence>
<dbReference type="SUPFAM" id="SSF53474">
    <property type="entry name" value="alpha/beta-Hydrolases"/>
    <property type="match status" value="1"/>
</dbReference>
<feature type="transmembrane region" description="Helical" evidence="1">
    <location>
        <begin position="208"/>
        <end position="226"/>
    </location>
</feature>
<comment type="caution">
    <text evidence="2">The sequence shown here is derived from an EMBL/GenBank/DDBJ whole genome shotgun (WGS) entry which is preliminary data.</text>
</comment>
<gene>
    <name evidence="2" type="ORF">ESZ00_19390</name>
</gene>
<evidence type="ECO:0000313" key="2">
    <source>
        <dbReference type="EMBL" id="RXS93002.1"/>
    </source>
</evidence>
<keyword evidence="3" id="KW-1185">Reference proteome</keyword>
<feature type="transmembrane region" description="Helical" evidence="1">
    <location>
        <begin position="105"/>
        <end position="123"/>
    </location>
</feature>
<name>A0A4V1NUQ1_9BACT</name>
<keyword evidence="1" id="KW-1133">Transmembrane helix</keyword>
<reference evidence="2 3" key="1">
    <citation type="journal article" date="2016" name="Int. J. Syst. Evol. Microbiol.">
        <title>Acidipila dinghuensis sp. nov., an acidobacterium isolated from forest soil.</title>
        <authorList>
            <person name="Jiang Y.W."/>
            <person name="Wang J."/>
            <person name="Chen M.H."/>
            <person name="Lv Y.Y."/>
            <person name="Qiu L.H."/>
        </authorList>
    </citation>
    <scope>NUCLEOTIDE SEQUENCE [LARGE SCALE GENOMIC DNA]</scope>
    <source>
        <strain evidence="2 3">DHOF10</strain>
    </source>
</reference>
<evidence type="ECO:0000313" key="3">
    <source>
        <dbReference type="Proteomes" id="UP000290253"/>
    </source>
</evidence>
<dbReference type="Proteomes" id="UP000290253">
    <property type="component" value="Unassembled WGS sequence"/>
</dbReference>
<feature type="transmembrane region" description="Helical" evidence="1">
    <location>
        <begin position="238"/>
        <end position="257"/>
    </location>
</feature>
<sequence length="372" mass="40984">MKDGSAIRMAIETAIPNCTFFQRSWRGKNSVANRENAAQILAIELNARCRERPEAVHFVIAHSHGGNVALRAVEIGKLAPTVNVVCLSTPFFSAQVRHYGSTGTILLSAAVLLLGFFSWVYFFDRLLWQSAHDSPIYGFAVFGGGIVFALALFALTLFWRAYAEDVAEKLMVHIPPDTKLLILRCIGDEATGAISMFQFASWLASQVALRYIQLLVSGPLLYEWCFNFVIRHRSRLEWWAGLWTVLFIPLLIAKAFAPEGSLVDTLLHIALWLPIYWIWIQLAAMVALLALVILAIGALPVLLTLICVSALPLGVGGALILPFADVGVETTPIGTWSVRQILPNSTGSLRHSTHSDPGAIKDVVNWLLQIVQ</sequence>
<feature type="transmembrane region" description="Helical" evidence="1">
    <location>
        <begin position="301"/>
        <end position="324"/>
    </location>
</feature>
<organism evidence="2 3">
    <name type="scientific">Silvibacterium dinghuense</name>
    <dbReference type="NCBI Taxonomy" id="1560006"/>
    <lineage>
        <taxon>Bacteria</taxon>
        <taxon>Pseudomonadati</taxon>
        <taxon>Acidobacteriota</taxon>
        <taxon>Terriglobia</taxon>
        <taxon>Terriglobales</taxon>
        <taxon>Acidobacteriaceae</taxon>
        <taxon>Silvibacterium</taxon>
    </lineage>
</organism>
<dbReference type="OrthoDB" id="5188517at2"/>
<dbReference type="InterPro" id="IPR029058">
    <property type="entry name" value="AB_hydrolase_fold"/>
</dbReference>
<keyword evidence="1" id="KW-0472">Membrane</keyword>
<feature type="transmembrane region" description="Helical" evidence="1">
    <location>
        <begin position="135"/>
        <end position="159"/>
    </location>
</feature>
<keyword evidence="1" id="KW-0812">Transmembrane</keyword>